<name>A0A8C0X570_CASCN</name>
<dbReference type="SUPFAM" id="SSF103473">
    <property type="entry name" value="MFS general substrate transporter"/>
    <property type="match status" value="1"/>
</dbReference>
<evidence type="ECO:0000256" key="4">
    <source>
        <dbReference type="ARBA" id="ARBA00023136"/>
    </source>
</evidence>
<evidence type="ECO:0008006" key="7">
    <source>
        <dbReference type="Google" id="ProtNLM"/>
    </source>
</evidence>
<dbReference type="InterPro" id="IPR011701">
    <property type="entry name" value="MFS"/>
</dbReference>
<gene>
    <name evidence="6" type="primary">Slc22a16</name>
</gene>
<organism evidence="6">
    <name type="scientific">Castor canadensis</name>
    <name type="common">American beaver</name>
    <dbReference type="NCBI Taxonomy" id="51338"/>
    <lineage>
        <taxon>Eukaryota</taxon>
        <taxon>Metazoa</taxon>
        <taxon>Chordata</taxon>
        <taxon>Craniata</taxon>
        <taxon>Vertebrata</taxon>
        <taxon>Euteleostomi</taxon>
        <taxon>Mammalia</taxon>
        <taxon>Eutheria</taxon>
        <taxon>Euarchontoglires</taxon>
        <taxon>Glires</taxon>
        <taxon>Rodentia</taxon>
        <taxon>Castorimorpha</taxon>
        <taxon>Castoridae</taxon>
        <taxon>Castor</taxon>
    </lineage>
</organism>
<sequence length="538" mass="61089">CKDISIITNFSSTYRFQILLYFICAYQNISCDIHYLTSVFMSITPEHTCKPTGLVKQAISHNYSTWKLEDILALLSPGQKDHITVKLQDSETWELSRCSRIWRENTSHFDYDKWKSSMVSRWNLVCEQKWYAKAIQPIFMLGNLLGAIIFGCLSDRLGRQLILWSTSIGMFLSGVSSALMFDYFSFMASRFLLAMAVSGYLVVVFVYVMEFIGMKSRTWASIHMHTFFGIRTKLVALVSYFIRTWWLYQMTFSTATVPFILCCWMYKEAQRVVDTMAVWNKANSCNLSELLSLDANDPDGNSRTSVKHSLVNLFYDRSVTIRTIILWLIWLTGSLGFYTFTLDTLNIGKHEFLLYFLLSVMDIPAYFFVCVGSIWVGRRITLAFSLFFVSLTCGVVERLPTKHKALISLAVKFAIVSVFGLVYLYTGELYPTIIRLTAVGSGNVVSPVASIIIPFSMELTQIWVFLPQSLVGVLAFLSGLLSLTLPETRGKLLATTWKDMVPENNSSSNKLLPIANNIKLEKLEVVDLEDCGGAERAV</sequence>
<dbReference type="AlphaFoldDB" id="A0A8C0X570"/>
<feature type="transmembrane region" description="Helical" evidence="5">
    <location>
        <begin position="134"/>
        <end position="154"/>
    </location>
</feature>
<evidence type="ECO:0000256" key="2">
    <source>
        <dbReference type="ARBA" id="ARBA00022692"/>
    </source>
</evidence>
<feature type="transmembrane region" description="Helical" evidence="5">
    <location>
        <begin position="319"/>
        <end position="340"/>
    </location>
</feature>
<feature type="transmembrane region" description="Helical" evidence="5">
    <location>
        <begin position="462"/>
        <end position="483"/>
    </location>
</feature>
<feature type="transmembrane region" description="Helical" evidence="5">
    <location>
        <begin position="161"/>
        <end position="181"/>
    </location>
</feature>
<feature type="transmembrane region" description="Helical" evidence="5">
    <location>
        <begin position="433"/>
        <end position="456"/>
    </location>
</feature>
<keyword evidence="4 5" id="KW-0472">Membrane</keyword>
<protein>
    <recommendedName>
        <fullName evidence="7">Solute carrier family 22 member 16</fullName>
    </recommendedName>
</protein>
<evidence type="ECO:0000313" key="6">
    <source>
        <dbReference type="Ensembl" id="ENSCCNP00000020903.1"/>
    </source>
</evidence>
<accession>A0A8C0X570</accession>
<dbReference type="GO" id="GO:0016020">
    <property type="term" value="C:membrane"/>
    <property type="evidence" value="ECO:0007669"/>
    <property type="project" value="UniProtKB-SubCell"/>
</dbReference>
<dbReference type="InterPro" id="IPR036259">
    <property type="entry name" value="MFS_trans_sf"/>
</dbReference>
<reference evidence="6" key="1">
    <citation type="submission" date="2023-09" db="UniProtKB">
        <authorList>
            <consortium name="Ensembl"/>
        </authorList>
    </citation>
    <scope>IDENTIFICATION</scope>
</reference>
<comment type="subcellular location">
    <subcellularLocation>
        <location evidence="1">Membrane</location>
        <topology evidence="1">Multi-pass membrane protein</topology>
    </subcellularLocation>
</comment>
<dbReference type="PANTHER" id="PTHR24064">
    <property type="entry name" value="SOLUTE CARRIER FAMILY 22 MEMBER"/>
    <property type="match status" value="1"/>
</dbReference>
<evidence type="ECO:0000256" key="5">
    <source>
        <dbReference type="SAM" id="Phobius"/>
    </source>
</evidence>
<dbReference type="Ensembl" id="ENSCCNT00000026955.1">
    <property type="protein sequence ID" value="ENSCCNP00000020903.1"/>
    <property type="gene ID" value="ENSCCNG00000020794.1"/>
</dbReference>
<evidence type="ECO:0000256" key="3">
    <source>
        <dbReference type="ARBA" id="ARBA00022989"/>
    </source>
</evidence>
<feature type="transmembrane region" description="Helical" evidence="5">
    <location>
        <begin position="187"/>
        <end position="208"/>
    </location>
</feature>
<feature type="transmembrane region" description="Helical" evidence="5">
    <location>
        <begin position="248"/>
        <end position="266"/>
    </location>
</feature>
<dbReference type="Gene3D" id="1.20.1250.20">
    <property type="entry name" value="MFS general substrate transporter like domains"/>
    <property type="match status" value="1"/>
</dbReference>
<dbReference type="Pfam" id="PF07690">
    <property type="entry name" value="MFS_1"/>
    <property type="match status" value="1"/>
</dbReference>
<keyword evidence="3 5" id="KW-1133">Transmembrane helix</keyword>
<feature type="transmembrane region" description="Helical" evidence="5">
    <location>
        <begin position="405"/>
        <end position="426"/>
    </location>
</feature>
<dbReference type="GO" id="GO:0022857">
    <property type="term" value="F:transmembrane transporter activity"/>
    <property type="evidence" value="ECO:0007669"/>
    <property type="project" value="InterPro"/>
</dbReference>
<proteinExistence type="predicted"/>
<evidence type="ECO:0000256" key="1">
    <source>
        <dbReference type="ARBA" id="ARBA00004141"/>
    </source>
</evidence>
<feature type="transmembrane region" description="Helical" evidence="5">
    <location>
        <begin position="352"/>
        <end position="375"/>
    </location>
</feature>
<keyword evidence="2 5" id="KW-0812">Transmembrane</keyword>